<keyword evidence="1" id="KW-1133">Transmembrane helix</keyword>
<proteinExistence type="predicted"/>
<comment type="caution">
    <text evidence="2">The sequence shown here is derived from an EMBL/GenBank/DDBJ whole genome shotgun (WGS) entry which is preliminary data.</text>
</comment>
<keyword evidence="3" id="KW-1185">Reference proteome</keyword>
<name>A0ABP7QCW5_9BACT</name>
<keyword evidence="1" id="KW-0812">Transmembrane</keyword>
<evidence type="ECO:0000313" key="3">
    <source>
        <dbReference type="Proteomes" id="UP001501556"/>
    </source>
</evidence>
<gene>
    <name evidence="2" type="ORF">GCM10022407_27160</name>
</gene>
<keyword evidence="1" id="KW-0472">Membrane</keyword>
<evidence type="ECO:0000256" key="1">
    <source>
        <dbReference type="SAM" id="Phobius"/>
    </source>
</evidence>
<feature type="transmembrane region" description="Helical" evidence="1">
    <location>
        <begin position="88"/>
        <end position="114"/>
    </location>
</feature>
<feature type="transmembrane region" description="Helical" evidence="1">
    <location>
        <begin position="37"/>
        <end position="61"/>
    </location>
</feature>
<protein>
    <submittedName>
        <fullName evidence="2">Uncharacterized protein</fullName>
    </submittedName>
</protein>
<accession>A0ABP7QCW5</accession>
<organism evidence="2 3">
    <name type="scientific">Hymenobacter antarcticus</name>
    <dbReference type="NCBI Taxonomy" id="486270"/>
    <lineage>
        <taxon>Bacteria</taxon>
        <taxon>Pseudomonadati</taxon>
        <taxon>Bacteroidota</taxon>
        <taxon>Cytophagia</taxon>
        <taxon>Cytophagales</taxon>
        <taxon>Hymenobacteraceae</taxon>
        <taxon>Hymenobacter</taxon>
    </lineage>
</organism>
<evidence type="ECO:0000313" key="2">
    <source>
        <dbReference type="EMBL" id="GAA3980491.1"/>
    </source>
</evidence>
<dbReference type="Proteomes" id="UP001501556">
    <property type="component" value="Unassembled WGS sequence"/>
</dbReference>
<reference evidence="3" key="1">
    <citation type="journal article" date="2019" name="Int. J. Syst. Evol. Microbiol.">
        <title>The Global Catalogue of Microorganisms (GCM) 10K type strain sequencing project: providing services to taxonomists for standard genome sequencing and annotation.</title>
        <authorList>
            <consortium name="The Broad Institute Genomics Platform"/>
            <consortium name="The Broad Institute Genome Sequencing Center for Infectious Disease"/>
            <person name="Wu L."/>
            <person name="Ma J."/>
        </authorList>
    </citation>
    <scope>NUCLEOTIDE SEQUENCE [LARGE SCALE GENOMIC DNA]</scope>
    <source>
        <strain evidence="3">JCM 17217</strain>
    </source>
</reference>
<dbReference type="EMBL" id="BAABDI010000019">
    <property type="protein sequence ID" value="GAA3980491.1"/>
    <property type="molecule type" value="Genomic_DNA"/>
</dbReference>
<sequence>MGRCGRGGASGGMRGLGRNPVASFTYPALIPHIMEEIFSAVFGEVIAFLVLAPIGVAYLFLRYRNKARVQKELASEYENSYTNVGRVVVLNTIAALLSLAMAALVILAIVTPILNWMRV</sequence>